<keyword evidence="11" id="KW-1185">Reference proteome</keyword>
<feature type="active site" description="Nucleophile" evidence="7">
    <location>
        <position position="230"/>
    </location>
</feature>
<dbReference type="SUPFAM" id="SSF53474">
    <property type="entry name" value="alpha/beta-Hydrolases"/>
    <property type="match status" value="1"/>
</dbReference>
<evidence type="ECO:0000313" key="10">
    <source>
        <dbReference type="EMBL" id="KAJ8924913.1"/>
    </source>
</evidence>
<dbReference type="GO" id="GO:0016042">
    <property type="term" value="P:lipid catabolic process"/>
    <property type="evidence" value="ECO:0007669"/>
    <property type="project" value="UniProtKB-KW"/>
</dbReference>
<feature type="active site" description="Charge relay system" evidence="7">
    <location>
        <position position="436"/>
    </location>
</feature>
<protein>
    <recommendedName>
        <fullName evidence="9">Partial AB-hydrolase lipase domain-containing protein</fullName>
    </recommendedName>
</protein>
<feature type="region of interest" description="Disordered" evidence="8">
    <location>
        <begin position="1"/>
        <end position="48"/>
    </location>
</feature>
<organism evidence="10 11">
    <name type="scientific">Exocentrus adspersus</name>
    <dbReference type="NCBI Taxonomy" id="1586481"/>
    <lineage>
        <taxon>Eukaryota</taxon>
        <taxon>Metazoa</taxon>
        <taxon>Ecdysozoa</taxon>
        <taxon>Arthropoda</taxon>
        <taxon>Hexapoda</taxon>
        <taxon>Insecta</taxon>
        <taxon>Pterygota</taxon>
        <taxon>Neoptera</taxon>
        <taxon>Endopterygota</taxon>
        <taxon>Coleoptera</taxon>
        <taxon>Polyphaga</taxon>
        <taxon>Cucujiformia</taxon>
        <taxon>Chrysomeloidea</taxon>
        <taxon>Cerambycidae</taxon>
        <taxon>Lamiinae</taxon>
        <taxon>Acanthocinini</taxon>
        <taxon>Exocentrus</taxon>
    </lineage>
</organism>
<keyword evidence="2" id="KW-0732">Signal</keyword>
<feature type="compositionally biased region" description="Basic and acidic residues" evidence="8">
    <location>
        <begin position="11"/>
        <end position="48"/>
    </location>
</feature>
<dbReference type="Gene3D" id="3.40.50.1820">
    <property type="entry name" value="alpha/beta hydrolase"/>
    <property type="match status" value="1"/>
</dbReference>
<accession>A0AAV8WEG5</accession>
<sequence>MGMRRKAMPGTEKRTAMPNKEKHTAKPSKEKLQLHTEPGMKQKPDVDTKGVKQASSLQLRKCLALSCLLLSCCATKDASPRTSTENDGHPSIKYITEHGYPVETHRVVTEDGYILKTLRIPHGRLSNKTNPNPILVTHGMGGCAENFIVLGPDNALAFFLADRGFDVWLFNARGSLHSRKHKTKNPDGFFVGDDFWKFSWHEIGVYDLPANIDYILKKTNKQDLFYIGHSQGGTIYFVLTAEKPEYNKNIRAAALYAPGAFVNYTYNPLIKLMCRFYPILERLAGLFNYYELLIPNSPSLNMLMKQICSLSDDFMEACRDIFTIVGGQQSSLANLSVISLGLDYMPSGFSIRQPFHYCQVVRSGQFKQYDYGRRGNIIKYNTTTPPLYNLSNSVAPVAFFMANRDIVVSDKDTQHLSKSLPNIITTYEVPYDRFNHVDFVIAHNAKELVYEPIYEVLKQFLKE</sequence>
<reference evidence="10 11" key="1">
    <citation type="journal article" date="2023" name="Insect Mol. Biol.">
        <title>Genome sequencing provides insights into the evolution of gene families encoding plant cell wall-degrading enzymes in longhorned beetles.</title>
        <authorList>
            <person name="Shin N.R."/>
            <person name="Okamura Y."/>
            <person name="Kirsch R."/>
            <person name="Pauchet Y."/>
        </authorList>
    </citation>
    <scope>NUCLEOTIDE SEQUENCE [LARGE SCALE GENOMIC DNA]</scope>
    <source>
        <strain evidence="10">EAD_L_NR</strain>
    </source>
</reference>
<feature type="domain" description="Partial AB-hydrolase lipase" evidence="9">
    <location>
        <begin position="93"/>
        <end position="149"/>
    </location>
</feature>
<evidence type="ECO:0000256" key="4">
    <source>
        <dbReference type="ARBA" id="ARBA00022963"/>
    </source>
</evidence>
<evidence type="ECO:0000256" key="2">
    <source>
        <dbReference type="ARBA" id="ARBA00022729"/>
    </source>
</evidence>
<evidence type="ECO:0000256" key="7">
    <source>
        <dbReference type="PIRSR" id="PIRSR000862-1"/>
    </source>
</evidence>
<evidence type="ECO:0000256" key="3">
    <source>
        <dbReference type="ARBA" id="ARBA00022801"/>
    </source>
</evidence>
<feature type="active site" description="Charge relay system" evidence="7">
    <location>
        <position position="405"/>
    </location>
</feature>
<evidence type="ECO:0000256" key="6">
    <source>
        <dbReference type="ARBA" id="ARBA00023180"/>
    </source>
</evidence>
<evidence type="ECO:0000256" key="8">
    <source>
        <dbReference type="SAM" id="MobiDB-lite"/>
    </source>
</evidence>
<comment type="similarity">
    <text evidence="1">Belongs to the AB hydrolase superfamily. Lipase family.</text>
</comment>
<evidence type="ECO:0000313" key="11">
    <source>
        <dbReference type="Proteomes" id="UP001159042"/>
    </source>
</evidence>
<dbReference type="InterPro" id="IPR029058">
    <property type="entry name" value="AB_hydrolase_fold"/>
</dbReference>
<dbReference type="InterPro" id="IPR006693">
    <property type="entry name" value="AB_hydrolase_lipase"/>
</dbReference>
<dbReference type="PANTHER" id="PTHR11005">
    <property type="entry name" value="LYSOSOMAL ACID LIPASE-RELATED"/>
    <property type="match status" value="1"/>
</dbReference>
<dbReference type="PIRSF" id="PIRSF000862">
    <property type="entry name" value="Steryl_ester_lip"/>
    <property type="match status" value="1"/>
</dbReference>
<dbReference type="Pfam" id="PF04083">
    <property type="entry name" value="Abhydro_lipase"/>
    <property type="match status" value="1"/>
</dbReference>
<comment type="caution">
    <text evidence="10">The sequence shown here is derived from an EMBL/GenBank/DDBJ whole genome shotgun (WGS) entry which is preliminary data.</text>
</comment>
<evidence type="ECO:0000256" key="5">
    <source>
        <dbReference type="ARBA" id="ARBA00023098"/>
    </source>
</evidence>
<keyword evidence="6" id="KW-0325">Glycoprotein</keyword>
<dbReference type="AlphaFoldDB" id="A0AAV8WEG5"/>
<dbReference type="EMBL" id="JANEYG010000002">
    <property type="protein sequence ID" value="KAJ8924913.1"/>
    <property type="molecule type" value="Genomic_DNA"/>
</dbReference>
<dbReference type="FunFam" id="3.40.50.1820:FF:000057">
    <property type="entry name" value="Lipase"/>
    <property type="match status" value="1"/>
</dbReference>
<keyword evidence="5" id="KW-0443">Lipid metabolism</keyword>
<evidence type="ECO:0000259" key="9">
    <source>
        <dbReference type="Pfam" id="PF04083"/>
    </source>
</evidence>
<dbReference type="Proteomes" id="UP001159042">
    <property type="component" value="Unassembled WGS sequence"/>
</dbReference>
<dbReference type="InterPro" id="IPR025483">
    <property type="entry name" value="Lipase_euk"/>
</dbReference>
<proteinExistence type="inferred from homology"/>
<evidence type="ECO:0000256" key="1">
    <source>
        <dbReference type="ARBA" id="ARBA00010701"/>
    </source>
</evidence>
<keyword evidence="4" id="KW-0442">Lipid degradation</keyword>
<keyword evidence="3" id="KW-0378">Hydrolase</keyword>
<dbReference type="GO" id="GO:0016788">
    <property type="term" value="F:hydrolase activity, acting on ester bonds"/>
    <property type="evidence" value="ECO:0007669"/>
    <property type="project" value="InterPro"/>
</dbReference>
<gene>
    <name evidence="10" type="ORF">NQ315_001070</name>
</gene>
<name>A0AAV8WEG5_9CUCU</name>